<dbReference type="GO" id="GO:0031146">
    <property type="term" value="P:SCF-dependent proteasomal ubiquitin-dependent protein catabolic process"/>
    <property type="evidence" value="ECO:0007669"/>
    <property type="project" value="TreeGrafter"/>
</dbReference>
<feature type="domain" description="FBA" evidence="1">
    <location>
        <begin position="65"/>
        <end position="242"/>
    </location>
</feature>
<accession>A0A452HCY9</accession>
<dbReference type="GO" id="GO:0005737">
    <property type="term" value="C:cytoplasm"/>
    <property type="evidence" value="ECO:0007669"/>
    <property type="project" value="TreeGrafter"/>
</dbReference>
<dbReference type="InterPro" id="IPR039752">
    <property type="entry name" value="F-box_only"/>
</dbReference>
<name>A0A452HCY9_9SAUR</name>
<dbReference type="GO" id="GO:0036503">
    <property type="term" value="P:ERAD pathway"/>
    <property type="evidence" value="ECO:0007669"/>
    <property type="project" value="TreeGrafter"/>
</dbReference>
<organism evidence="2 3">
    <name type="scientific">Gopherus agassizii</name>
    <name type="common">Agassiz's desert tortoise</name>
    <dbReference type="NCBI Taxonomy" id="38772"/>
    <lineage>
        <taxon>Eukaryota</taxon>
        <taxon>Metazoa</taxon>
        <taxon>Chordata</taxon>
        <taxon>Craniata</taxon>
        <taxon>Vertebrata</taxon>
        <taxon>Euteleostomi</taxon>
        <taxon>Archelosauria</taxon>
        <taxon>Testudinata</taxon>
        <taxon>Testudines</taxon>
        <taxon>Cryptodira</taxon>
        <taxon>Durocryptodira</taxon>
        <taxon>Testudinoidea</taxon>
        <taxon>Testudinidae</taxon>
        <taxon>Gopherus</taxon>
    </lineage>
</organism>
<sequence length="244" mass="27623">ALGRNPSSPVSLLQPLGMASQQLRAQTLPLSPGAQERSWQQQFEGAWELGRRGVPLPRDPDWKALCERKPFERNLLQSPNPEGNALYRHRTERCPLPCTPAPCGYQLLRSSLILFLPPPCSWCVKQQRVDLLAEGLWEELLDSYQPNITVMDWYEDSQLAESVYQLHVRLLAADGQTPLREFHHQGPEQGVLMVSVSKVSHVFHGYGPGVRYVHFQHQTLDAETPDGLRRTRATDSSVSVQLRD</sequence>
<dbReference type="InterPro" id="IPR007397">
    <property type="entry name" value="F-box-assoc_dom"/>
</dbReference>
<dbReference type="PROSITE" id="PS51114">
    <property type="entry name" value="FBA"/>
    <property type="match status" value="1"/>
</dbReference>
<dbReference type="GO" id="GO:0019005">
    <property type="term" value="C:SCF ubiquitin ligase complex"/>
    <property type="evidence" value="ECO:0007669"/>
    <property type="project" value="TreeGrafter"/>
</dbReference>
<keyword evidence="3" id="KW-1185">Reference proteome</keyword>
<evidence type="ECO:0000259" key="1">
    <source>
        <dbReference type="PROSITE" id="PS51114"/>
    </source>
</evidence>
<reference evidence="2" key="3">
    <citation type="submission" date="2025-09" db="UniProtKB">
        <authorList>
            <consortium name="Ensembl"/>
        </authorList>
    </citation>
    <scope>IDENTIFICATION</scope>
</reference>
<dbReference type="STRING" id="38772.ENSGAGP00000012659"/>
<dbReference type="Gene3D" id="2.60.120.260">
    <property type="entry name" value="Galactose-binding domain-like"/>
    <property type="match status" value="1"/>
</dbReference>
<protein>
    <recommendedName>
        <fullName evidence="1">FBA domain-containing protein</fullName>
    </recommendedName>
</protein>
<dbReference type="PANTHER" id="PTHR12125">
    <property type="entry name" value="F-BOX ONLY PROTEIN 6-LIKE PROTEIN"/>
    <property type="match status" value="1"/>
</dbReference>
<dbReference type="GO" id="GO:0061630">
    <property type="term" value="F:ubiquitin protein ligase activity"/>
    <property type="evidence" value="ECO:0007669"/>
    <property type="project" value="TreeGrafter"/>
</dbReference>
<dbReference type="Proteomes" id="UP000291020">
    <property type="component" value="Unassembled WGS sequence"/>
</dbReference>
<dbReference type="PANTHER" id="PTHR12125:SF1">
    <property type="entry name" value="F-BOX ONLY PROTEIN 50"/>
    <property type="match status" value="1"/>
</dbReference>
<reference evidence="3" key="1">
    <citation type="journal article" date="2017" name="PLoS ONE">
        <title>The Agassiz's desert tortoise genome provides a resource for the conservation of a threatened species.</title>
        <authorList>
            <person name="Tollis M."/>
            <person name="DeNardo D.F."/>
            <person name="Cornelius J.A."/>
            <person name="Dolby G.A."/>
            <person name="Edwards T."/>
            <person name="Henen B.T."/>
            <person name="Karl A.E."/>
            <person name="Murphy R.W."/>
            <person name="Kusumi K."/>
        </authorList>
    </citation>
    <scope>NUCLEOTIDE SEQUENCE [LARGE SCALE GENOMIC DNA]</scope>
</reference>
<dbReference type="SMART" id="SM01198">
    <property type="entry name" value="FBA"/>
    <property type="match status" value="1"/>
</dbReference>
<dbReference type="AlphaFoldDB" id="A0A452HCY9"/>
<dbReference type="Ensembl" id="ENSGAGT00000014512.1">
    <property type="protein sequence ID" value="ENSGAGP00000012659.1"/>
    <property type="gene ID" value="ENSGAGG00000009712.1"/>
</dbReference>
<dbReference type="FunFam" id="2.60.120.260:FF:000012">
    <property type="entry name" value="F-box only protein 2"/>
    <property type="match status" value="1"/>
</dbReference>
<evidence type="ECO:0000313" key="3">
    <source>
        <dbReference type="Proteomes" id="UP000291020"/>
    </source>
</evidence>
<reference evidence="2" key="2">
    <citation type="submission" date="2025-08" db="UniProtKB">
        <authorList>
            <consortium name="Ensembl"/>
        </authorList>
    </citation>
    <scope>IDENTIFICATION</scope>
</reference>
<dbReference type="SUPFAM" id="SSF49785">
    <property type="entry name" value="Galactose-binding domain-like"/>
    <property type="match status" value="1"/>
</dbReference>
<dbReference type="GO" id="GO:0006516">
    <property type="term" value="P:glycoprotein catabolic process"/>
    <property type="evidence" value="ECO:0007669"/>
    <property type="project" value="TreeGrafter"/>
</dbReference>
<dbReference type="Pfam" id="PF04300">
    <property type="entry name" value="FBA"/>
    <property type="match status" value="1"/>
</dbReference>
<proteinExistence type="predicted"/>
<evidence type="ECO:0000313" key="2">
    <source>
        <dbReference type="Ensembl" id="ENSGAGP00000012659.1"/>
    </source>
</evidence>
<dbReference type="InterPro" id="IPR008979">
    <property type="entry name" value="Galactose-bd-like_sf"/>
</dbReference>